<proteinExistence type="inferred from homology"/>
<dbReference type="EMBL" id="DQAY01000201">
    <property type="protein sequence ID" value="HCO27507.1"/>
    <property type="molecule type" value="Genomic_DNA"/>
</dbReference>
<dbReference type="InterPro" id="IPR003785">
    <property type="entry name" value="Creatininase/forma_Hydrolase"/>
</dbReference>
<evidence type="ECO:0000256" key="1">
    <source>
        <dbReference type="ARBA" id="ARBA00001947"/>
    </source>
</evidence>
<evidence type="ECO:0000256" key="3">
    <source>
        <dbReference type="ARBA" id="ARBA00022801"/>
    </source>
</evidence>
<dbReference type="AlphaFoldDB" id="A0A3D3RHJ1"/>
<organism evidence="6 7">
    <name type="scientific">Gimesia maris</name>
    <dbReference type="NCBI Taxonomy" id="122"/>
    <lineage>
        <taxon>Bacteria</taxon>
        <taxon>Pseudomonadati</taxon>
        <taxon>Planctomycetota</taxon>
        <taxon>Planctomycetia</taxon>
        <taxon>Planctomycetales</taxon>
        <taxon>Planctomycetaceae</taxon>
        <taxon>Gimesia</taxon>
    </lineage>
</organism>
<dbReference type="SUPFAM" id="SSF102215">
    <property type="entry name" value="Creatininase"/>
    <property type="match status" value="1"/>
</dbReference>
<protein>
    <submittedName>
        <fullName evidence="6">Creatininase</fullName>
    </submittedName>
</protein>
<evidence type="ECO:0000256" key="4">
    <source>
        <dbReference type="ARBA" id="ARBA00022833"/>
    </source>
</evidence>
<dbReference type="Pfam" id="PF02633">
    <property type="entry name" value="Creatininase"/>
    <property type="match status" value="1"/>
</dbReference>
<comment type="similarity">
    <text evidence="5">Belongs to the creatininase superfamily.</text>
</comment>
<dbReference type="Gene3D" id="3.40.50.10310">
    <property type="entry name" value="Creatininase"/>
    <property type="match status" value="1"/>
</dbReference>
<evidence type="ECO:0000256" key="2">
    <source>
        <dbReference type="ARBA" id="ARBA00022723"/>
    </source>
</evidence>
<gene>
    <name evidence="6" type="ORF">DIT97_32585</name>
</gene>
<evidence type="ECO:0000313" key="7">
    <source>
        <dbReference type="Proteomes" id="UP000263642"/>
    </source>
</evidence>
<dbReference type="InterPro" id="IPR024087">
    <property type="entry name" value="Creatininase-like_sf"/>
</dbReference>
<keyword evidence="2" id="KW-0479">Metal-binding</keyword>
<reference evidence="6 7" key="1">
    <citation type="journal article" date="2018" name="Nat. Biotechnol.">
        <title>A standardized bacterial taxonomy based on genome phylogeny substantially revises the tree of life.</title>
        <authorList>
            <person name="Parks D.H."/>
            <person name="Chuvochina M."/>
            <person name="Waite D.W."/>
            <person name="Rinke C."/>
            <person name="Skarshewski A."/>
            <person name="Chaumeil P.A."/>
            <person name="Hugenholtz P."/>
        </authorList>
    </citation>
    <scope>NUCLEOTIDE SEQUENCE [LARGE SCALE GENOMIC DNA]</scope>
    <source>
        <strain evidence="6">UBA9375</strain>
    </source>
</reference>
<accession>A0A3D3RHJ1</accession>
<sequence>MSAESAIRPWVLSEINYAYVKENPYQVAVLPMGATEPHNLHLPYGTDTYEADAISSRVCEAAHQRGAKVVMLPPIPYGTETNQAAFPLSMNVNPSTLGQMIMDLVDSLANHGVNKLLILNSHGGNDFKPLLRELHGSTSVQIFLADWFRGTSADVKAEIFENPDDHAGEMETSLALAYFPQLVNRDAETGALHADDGATNATRFSAVNEGWVSITRPWHLLTTNSGSGNPHQATAVKGERLMQILVDRLSQFVVELSEAKVDDQFPF</sequence>
<dbReference type="PANTHER" id="PTHR35005">
    <property type="entry name" value="3-DEHYDRO-SCYLLO-INOSOSE HYDROLASE"/>
    <property type="match status" value="1"/>
</dbReference>
<dbReference type="PANTHER" id="PTHR35005:SF1">
    <property type="entry name" value="2-AMINO-5-FORMYLAMINO-6-RIBOSYLAMINOPYRIMIDIN-4(3H)-ONE 5'-MONOPHOSPHATE DEFORMYLASE"/>
    <property type="match status" value="1"/>
</dbReference>
<dbReference type="GO" id="GO:0009231">
    <property type="term" value="P:riboflavin biosynthetic process"/>
    <property type="evidence" value="ECO:0007669"/>
    <property type="project" value="TreeGrafter"/>
</dbReference>
<dbReference type="GO" id="GO:0016811">
    <property type="term" value="F:hydrolase activity, acting on carbon-nitrogen (but not peptide) bonds, in linear amides"/>
    <property type="evidence" value="ECO:0007669"/>
    <property type="project" value="TreeGrafter"/>
</dbReference>
<comment type="caution">
    <text evidence="6">The sequence shown here is derived from an EMBL/GenBank/DDBJ whole genome shotgun (WGS) entry which is preliminary data.</text>
</comment>
<dbReference type="GO" id="GO:0046872">
    <property type="term" value="F:metal ion binding"/>
    <property type="evidence" value="ECO:0007669"/>
    <property type="project" value="UniProtKB-KW"/>
</dbReference>
<dbReference type="Proteomes" id="UP000263642">
    <property type="component" value="Unassembled WGS sequence"/>
</dbReference>
<name>A0A3D3RHJ1_9PLAN</name>
<evidence type="ECO:0000313" key="6">
    <source>
        <dbReference type="EMBL" id="HCO27507.1"/>
    </source>
</evidence>
<comment type="cofactor">
    <cofactor evidence="1">
        <name>Zn(2+)</name>
        <dbReference type="ChEBI" id="CHEBI:29105"/>
    </cofactor>
</comment>
<keyword evidence="4" id="KW-0862">Zinc</keyword>
<keyword evidence="3" id="KW-0378">Hydrolase</keyword>
<evidence type="ECO:0000256" key="5">
    <source>
        <dbReference type="ARBA" id="ARBA00024029"/>
    </source>
</evidence>